<reference evidence="2" key="1">
    <citation type="journal article" date="2015" name="Nat. Genet.">
        <title>The genome and transcriptome of the zoonotic hookworm Ancylostoma ceylanicum identify infection-specific gene families.</title>
        <authorList>
            <person name="Schwarz E.M."/>
            <person name="Hu Y."/>
            <person name="Antoshechkin I."/>
            <person name="Miller M.M."/>
            <person name="Sternberg P.W."/>
            <person name="Aroian R.V."/>
        </authorList>
    </citation>
    <scope>NUCLEOTIDE SEQUENCE</scope>
    <source>
        <strain evidence="2">HY135</strain>
    </source>
</reference>
<organism evidence="1 2">
    <name type="scientific">Ancylostoma ceylanicum</name>
    <dbReference type="NCBI Taxonomy" id="53326"/>
    <lineage>
        <taxon>Eukaryota</taxon>
        <taxon>Metazoa</taxon>
        <taxon>Ecdysozoa</taxon>
        <taxon>Nematoda</taxon>
        <taxon>Chromadorea</taxon>
        <taxon>Rhabditida</taxon>
        <taxon>Rhabditina</taxon>
        <taxon>Rhabditomorpha</taxon>
        <taxon>Strongyloidea</taxon>
        <taxon>Ancylostomatidae</taxon>
        <taxon>Ancylostomatinae</taxon>
        <taxon>Ancylostoma</taxon>
    </lineage>
</organism>
<gene>
    <name evidence="1" type="primary">Acey_s0260.g524</name>
    <name evidence="1" type="ORF">Y032_0260g524</name>
</gene>
<keyword evidence="2" id="KW-1185">Reference proteome</keyword>
<protein>
    <submittedName>
        <fullName evidence="1">Uncharacterized protein</fullName>
    </submittedName>
</protein>
<dbReference type="EMBL" id="JARK01001596">
    <property type="protein sequence ID" value="EYB87580.1"/>
    <property type="molecule type" value="Genomic_DNA"/>
</dbReference>
<accession>A0A016SAF0</accession>
<proteinExistence type="predicted"/>
<name>A0A016SAF0_9BILA</name>
<evidence type="ECO:0000313" key="1">
    <source>
        <dbReference type="EMBL" id="EYB87580.1"/>
    </source>
</evidence>
<dbReference type="AlphaFoldDB" id="A0A016SAF0"/>
<dbReference type="Proteomes" id="UP000024635">
    <property type="component" value="Unassembled WGS sequence"/>
</dbReference>
<sequence>MGNSAFISCLPACFMLFHHCPMSSSSLKPPKFSEISNTNISVGAAFNAILPCATRDGGSSQFGKAAYLSC</sequence>
<comment type="caution">
    <text evidence="1">The sequence shown here is derived from an EMBL/GenBank/DDBJ whole genome shotgun (WGS) entry which is preliminary data.</text>
</comment>
<evidence type="ECO:0000313" key="2">
    <source>
        <dbReference type="Proteomes" id="UP000024635"/>
    </source>
</evidence>